<proteinExistence type="predicted"/>
<reference evidence="2" key="2">
    <citation type="submission" date="2020-09" db="EMBL/GenBank/DDBJ databases">
        <authorList>
            <person name="Sun Q."/>
            <person name="Ohkuma M."/>
        </authorList>
    </citation>
    <scope>NUCLEOTIDE SEQUENCE</scope>
    <source>
        <strain evidence="2">JCM 4122</strain>
    </source>
</reference>
<feature type="compositionally biased region" description="Pro residues" evidence="1">
    <location>
        <begin position="1"/>
        <end position="16"/>
    </location>
</feature>
<comment type="caution">
    <text evidence="2">The sequence shown here is derived from an EMBL/GenBank/DDBJ whole genome shotgun (WGS) entry which is preliminary data.</text>
</comment>
<evidence type="ECO:0000256" key="1">
    <source>
        <dbReference type="SAM" id="MobiDB-lite"/>
    </source>
</evidence>
<keyword evidence="3" id="KW-1185">Reference proteome</keyword>
<name>A0A919BLJ1_STRFL</name>
<gene>
    <name evidence="2" type="ORF">GCM10017667_32740</name>
</gene>
<evidence type="ECO:0000313" key="2">
    <source>
        <dbReference type="EMBL" id="GHF99303.1"/>
    </source>
</evidence>
<reference evidence="2" key="1">
    <citation type="journal article" date="2014" name="Int. J. Syst. Evol. Microbiol.">
        <title>Complete genome sequence of Corynebacterium casei LMG S-19264T (=DSM 44701T), isolated from a smear-ripened cheese.</title>
        <authorList>
            <consortium name="US DOE Joint Genome Institute (JGI-PGF)"/>
            <person name="Walter F."/>
            <person name="Albersmeier A."/>
            <person name="Kalinowski J."/>
            <person name="Ruckert C."/>
        </authorList>
    </citation>
    <scope>NUCLEOTIDE SEQUENCE</scope>
    <source>
        <strain evidence="2">JCM 4122</strain>
    </source>
</reference>
<dbReference type="AlphaFoldDB" id="A0A919BLJ1"/>
<sequence>MPSSAPRPTPHTPPLVTPAHGRDHFVMHSDIHLLLHRTTATETHRKAAAAARTASLRELVGRRLVAWGIRLSGPTDLTVTLAA</sequence>
<organism evidence="2 3">
    <name type="scientific">Streptomyces filamentosus</name>
    <name type="common">Streptomyces roseosporus</name>
    <dbReference type="NCBI Taxonomy" id="67294"/>
    <lineage>
        <taxon>Bacteria</taxon>
        <taxon>Bacillati</taxon>
        <taxon>Actinomycetota</taxon>
        <taxon>Actinomycetes</taxon>
        <taxon>Kitasatosporales</taxon>
        <taxon>Streptomycetaceae</taxon>
        <taxon>Streptomyces</taxon>
    </lineage>
</organism>
<feature type="region of interest" description="Disordered" evidence="1">
    <location>
        <begin position="1"/>
        <end position="21"/>
    </location>
</feature>
<accession>A0A919BLJ1</accession>
<dbReference type="EMBL" id="BNBE01000001">
    <property type="protein sequence ID" value="GHF99303.1"/>
    <property type="molecule type" value="Genomic_DNA"/>
</dbReference>
<dbReference type="Proteomes" id="UP000632849">
    <property type="component" value="Unassembled WGS sequence"/>
</dbReference>
<protein>
    <submittedName>
        <fullName evidence="2">Uncharacterized protein</fullName>
    </submittedName>
</protein>
<evidence type="ECO:0000313" key="3">
    <source>
        <dbReference type="Proteomes" id="UP000632849"/>
    </source>
</evidence>